<feature type="transmembrane region" description="Helical" evidence="12">
    <location>
        <begin position="250"/>
        <end position="271"/>
    </location>
</feature>
<evidence type="ECO:0000256" key="2">
    <source>
        <dbReference type="ARBA" id="ARBA00007019"/>
    </source>
</evidence>
<dbReference type="GO" id="GO:0015293">
    <property type="term" value="F:symporter activity"/>
    <property type="evidence" value="ECO:0007669"/>
    <property type="project" value="UniProtKB-UniRule"/>
</dbReference>
<keyword evidence="4 12" id="KW-1003">Cell membrane</keyword>
<sequence>MSSPSASHSAQSGLILAALGVVFGDIGTSPLYALKECLIHIGGQTPSPGQIFGILSLMFWSIMMVVSFKYLSAIMRADNKGEGGILALMALAQRGMPASSKRSKLIMIMGIFGAALFYGDSMITPAISVLSAFEGISIISHRLDAYIIPLTIGVLVALFLLQQRGTAVVGKLFGPIMVLWFATLATLGIISIAQTPAVLQALNPWHAVAFFAAHPFLAFTALGSVVLVVTGGEALYADMGHFGKSPIRKAWFLVALPALSLNYFGQGALLLRDAAAIKNPFFLLAPEWAMIPMVILAAAATVIASQAVISGAFSVTNQAVHLGYCPRMGVHHTSEHEMGQIYVPQINWFLLVAVVLLVISFKSSSNLASAYGFSVCATMVIETAIALTVLGRGVAGSLRWLVYGALATFLLVDVAFLSANMFKLLDGGWFPLLIGLVIFALMTTWKRGRSLLSDKLREGELPLKGFVESLEMAPPQRVEGIAIFMTGSSDSVPHALLHNLKHNKVLHEQVVFLTVQTADVPYVAREEQVAVKKLGKTFYQAVATYGFKDDVSVSEVQELITQQYPELEFDPMNTSYFLSRETIVEATRPALSWWQRHLFSVMSRNAMRATAYFGIPPNRVVEMGMQIEM</sequence>
<comment type="function">
    <text evidence="12">Transport of potassium into the cell. Likely operates as a K(+):H(+) symporter.</text>
</comment>
<evidence type="ECO:0000256" key="5">
    <source>
        <dbReference type="ARBA" id="ARBA00022538"/>
    </source>
</evidence>
<evidence type="ECO:0000259" key="13">
    <source>
        <dbReference type="Pfam" id="PF02705"/>
    </source>
</evidence>
<dbReference type="Pfam" id="PF22776">
    <property type="entry name" value="K_trans_C"/>
    <property type="match status" value="1"/>
</dbReference>
<feature type="domain" description="K+ potassium transporter C-terminal" evidence="14">
    <location>
        <begin position="480"/>
        <end position="629"/>
    </location>
</feature>
<dbReference type="InterPro" id="IPR023051">
    <property type="entry name" value="Kup"/>
</dbReference>
<evidence type="ECO:0000256" key="11">
    <source>
        <dbReference type="ARBA" id="ARBA00023136"/>
    </source>
</evidence>
<feature type="transmembrane region" description="Helical" evidence="12">
    <location>
        <begin position="105"/>
        <end position="133"/>
    </location>
</feature>
<feature type="transmembrane region" description="Helical" evidence="12">
    <location>
        <begin position="401"/>
        <end position="422"/>
    </location>
</feature>
<keyword evidence="5 12" id="KW-0633">Potassium transport</keyword>
<dbReference type="EMBL" id="FOVE01000008">
    <property type="protein sequence ID" value="SFN39791.1"/>
    <property type="molecule type" value="Genomic_DNA"/>
</dbReference>
<dbReference type="RefSeq" id="WP_091193389.1">
    <property type="nucleotide sequence ID" value="NZ_FOVE01000008.1"/>
</dbReference>
<keyword evidence="3 12" id="KW-0813">Transport</keyword>
<evidence type="ECO:0000256" key="8">
    <source>
        <dbReference type="ARBA" id="ARBA00022958"/>
    </source>
</evidence>
<name>A0A1I4YP55_9NEIS</name>
<dbReference type="Pfam" id="PF02705">
    <property type="entry name" value="K_trans"/>
    <property type="match status" value="1"/>
</dbReference>
<evidence type="ECO:0000256" key="7">
    <source>
        <dbReference type="ARBA" id="ARBA00022847"/>
    </source>
</evidence>
<evidence type="ECO:0000256" key="3">
    <source>
        <dbReference type="ARBA" id="ARBA00022448"/>
    </source>
</evidence>
<feature type="transmembrane region" description="Helical" evidence="12">
    <location>
        <begin position="205"/>
        <end position="229"/>
    </location>
</feature>
<feature type="domain" description="K+ potassium transporter integral membrane" evidence="13">
    <location>
        <begin position="15"/>
        <end position="468"/>
    </location>
</feature>
<dbReference type="GO" id="GO:0005886">
    <property type="term" value="C:plasma membrane"/>
    <property type="evidence" value="ECO:0007669"/>
    <property type="project" value="UniProtKB-SubCell"/>
</dbReference>
<dbReference type="PANTHER" id="PTHR30540">
    <property type="entry name" value="OSMOTIC STRESS POTASSIUM TRANSPORTER"/>
    <property type="match status" value="1"/>
</dbReference>
<evidence type="ECO:0000256" key="10">
    <source>
        <dbReference type="ARBA" id="ARBA00023065"/>
    </source>
</evidence>
<dbReference type="GO" id="GO:0015079">
    <property type="term" value="F:potassium ion transmembrane transporter activity"/>
    <property type="evidence" value="ECO:0007669"/>
    <property type="project" value="UniProtKB-UniRule"/>
</dbReference>
<evidence type="ECO:0000313" key="16">
    <source>
        <dbReference type="Proteomes" id="UP000242869"/>
    </source>
</evidence>
<keyword evidence="8 12" id="KW-0630">Potassium</keyword>
<proteinExistence type="inferred from homology"/>
<evidence type="ECO:0000313" key="15">
    <source>
        <dbReference type="EMBL" id="SFN39791.1"/>
    </source>
</evidence>
<dbReference type="PANTHER" id="PTHR30540:SF79">
    <property type="entry name" value="LOW AFFINITY POTASSIUM TRANSPORT SYSTEM PROTEIN KUP"/>
    <property type="match status" value="1"/>
</dbReference>
<keyword evidence="10 12" id="KW-0406">Ion transport</keyword>
<dbReference type="AlphaFoldDB" id="A0A1I4YP55"/>
<keyword evidence="6 12" id="KW-0812">Transmembrane</keyword>
<evidence type="ECO:0000256" key="9">
    <source>
        <dbReference type="ARBA" id="ARBA00022989"/>
    </source>
</evidence>
<feature type="transmembrane region" description="Helical" evidence="12">
    <location>
        <begin position="173"/>
        <end position="193"/>
    </location>
</feature>
<comment type="catalytic activity">
    <reaction evidence="12">
        <text>K(+)(in) + H(+)(in) = K(+)(out) + H(+)(out)</text>
        <dbReference type="Rhea" id="RHEA:28490"/>
        <dbReference type="ChEBI" id="CHEBI:15378"/>
        <dbReference type="ChEBI" id="CHEBI:29103"/>
    </reaction>
</comment>
<evidence type="ECO:0000256" key="1">
    <source>
        <dbReference type="ARBA" id="ARBA00004141"/>
    </source>
</evidence>
<evidence type="ECO:0000259" key="14">
    <source>
        <dbReference type="Pfam" id="PF22776"/>
    </source>
</evidence>
<protein>
    <recommendedName>
        <fullName evidence="12">Probable potassium transport system protein Kup</fullName>
    </recommendedName>
</protein>
<dbReference type="InterPro" id="IPR053952">
    <property type="entry name" value="K_trans_C"/>
</dbReference>
<evidence type="ECO:0000256" key="6">
    <source>
        <dbReference type="ARBA" id="ARBA00022692"/>
    </source>
</evidence>
<keyword evidence="11 12" id="KW-0472">Membrane</keyword>
<evidence type="ECO:0000256" key="4">
    <source>
        <dbReference type="ARBA" id="ARBA00022475"/>
    </source>
</evidence>
<feature type="transmembrane region" description="Helical" evidence="12">
    <location>
        <begin position="291"/>
        <end position="320"/>
    </location>
</feature>
<gene>
    <name evidence="12" type="primary">kup</name>
    <name evidence="15" type="ORF">SAMN05660284_01403</name>
</gene>
<feature type="transmembrane region" description="Helical" evidence="12">
    <location>
        <begin position="428"/>
        <end position="445"/>
    </location>
</feature>
<reference evidence="16" key="1">
    <citation type="submission" date="2016-10" db="EMBL/GenBank/DDBJ databases">
        <authorList>
            <person name="Varghese N."/>
            <person name="Submissions S."/>
        </authorList>
    </citation>
    <scope>NUCLEOTIDE SEQUENCE [LARGE SCALE GENOMIC DNA]</scope>
    <source>
        <strain evidence="16">DSM 6150</strain>
    </source>
</reference>
<accession>A0A1I4YP55</accession>
<organism evidence="15 16">
    <name type="scientific">Formivibrio citricus</name>
    <dbReference type="NCBI Taxonomy" id="83765"/>
    <lineage>
        <taxon>Bacteria</taxon>
        <taxon>Pseudomonadati</taxon>
        <taxon>Pseudomonadota</taxon>
        <taxon>Betaproteobacteria</taxon>
        <taxon>Neisseriales</taxon>
        <taxon>Chitinibacteraceae</taxon>
        <taxon>Formivibrio</taxon>
    </lineage>
</organism>
<keyword evidence="7 12" id="KW-0769">Symport</keyword>
<dbReference type="STRING" id="83765.SAMN05660284_01403"/>
<feature type="transmembrane region" description="Helical" evidence="12">
    <location>
        <begin position="145"/>
        <end position="161"/>
    </location>
</feature>
<feature type="transmembrane region" description="Helical" evidence="12">
    <location>
        <begin position="341"/>
        <end position="361"/>
    </location>
</feature>
<dbReference type="OrthoDB" id="9805577at2"/>
<dbReference type="InterPro" id="IPR003855">
    <property type="entry name" value="K+_transporter"/>
</dbReference>
<keyword evidence="9 12" id="KW-1133">Transmembrane helix</keyword>
<dbReference type="InterPro" id="IPR053951">
    <property type="entry name" value="K_trans_N"/>
</dbReference>
<dbReference type="HAMAP" id="MF_01522">
    <property type="entry name" value="Kup"/>
    <property type="match status" value="1"/>
</dbReference>
<comment type="similarity">
    <text evidence="2 12">Belongs to the HAK/KUP transporter (TC 2.A.72) family.</text>
</comment>
<evidence type="ECO:0000256" key="12">
    <source>
        <dbReference type="HAMAP-Rule" id="MF_01522"/>
    </source>
</evidence>
<keyword evidence="16" id="KW-1185">Reference proteome</keyword>
<dbReference type="Proteomes" id="UP000242869">
    <property type="component" value="Unassembled WGS sequence"/>
</dbReference>
<comment type="subcellular location">
    <subcellularLocation>
        <location evidence="12">Cell membrane</location>
        <topology evidence="12">Multi-pass membrane protein</topology>
    </subcellularLocation>
    <subcellularLocation>
        <location evidence="1">Membrane</location>
        <topology evidence="1">Multi-pass membrane protein</topology>
    </subcellularLocation>
</comment>
<feature type="transmembrane region" description="Helical" evidence="12">
    <location>
        <begin position="367"/>
        <end position="389"/>
    </location>
</feature>
<feature type="transmembrane region" description="Helical" evidence="12">
    <location>
        <begin position="49"/>
        <end position="71"/>
    </location>
</feature>